<feature type="chain" id="PRO_5036904711" evidence="2">
    <location>
        <begin position="20"/>
        <end position="87"/>
    </location>
</feature>
<feature type="signal peptide" evidence="2">
    <location>
        <begin position="1"/>
        <end position="19"/>
    </location>
</feature>
<name>A0A914HYR9_GLORO</name>
<keyword evidence="3" id="KW-1185">Reference proteome</keyword>
<dbReference type="Proteomes" id="UP000887572">
    <property type="component" value="Unplaced"/>
</dbReference>
<reference evidence="4" key="1">
    <citation type="submission" date="2022-11" db="UniProtKB">
        <authorList>
            <consortium name="WormBaseParasite"/>
        </authorList>
    </citation>
    <scope>IDENTIFICATION</scope>
</reference>
<dbReference type="AlphaFoldDB" id="A0A914HYR9"/>
<keyword evidence="2" id="KW-0732">Signal</keyword>
<proteinExistence type="predicted"/>
<evidence type="ECO:0000313" key="4">
    <source>
        <dbReference type="WBParaSite" id="Gr19_v10_g5718.t1"/>
    </source>
</evidence>
<evidence type="ECO:0000256" key="1">
    <source>
        <dbReference type="SAM" id="MobiDB-lite"/>
    </source>
</evidence>
<protein>
    <submittedName>
        <fullName evidence="4">Uncharacterized protein</fullName>
    </submittedName>
</protein>
<sequence length="87" mass="10463">MKLVFQFILFVLIVCLASGMFKRNKKKSETTTGPNSVNQNHEENVPKSKYDGRTERQKKIDEHRQYCRSKGRSECEKQKQYEKRRYM</sequence>
<feature type="compositionally biased region" description="Polar residues" evidence="1">
    <location>
        <begin position="30"/>
        <end position="39"/>
    </location>
</feature>
<evidence type="ECO:0000313" key="3">
    <source>
        <dbReference type="Proteomes" id="UP000887572"/>
    </source>
</evidence>
<evidence type="ECO:0000256" key="2">
    <source>
        <dbReference type="SAM" id="SignalP"/>
    </source>
</evidence>
<feature type="region of interest" description="Disordered" evidence="1">
    <location>
        <begin position="24"/>
        <end position="87"/>
    </location>
</feature>
<accession>A0A914HYR9</accession>
<feature type="compositionally biased region" description="Basic and acidic residues" evidence="1">
    <location>
        <begin position="40"/>
        <end position="87"/>
    </location>
</feature>
<dbReference type="WBParaSite" id="Gr19_v10_g5718.t1">
    <property type="protein sequence ID" value="Gr19_v10_g5718.t1"/>
    <property type="gene ID" value="Gr19_v10_g5718"/>
</dbReference>
<organism evidence="3 4">
    <name type="scientific">Globodera rostochiensis</name>
    <name type="common">Golden nematode worm</name>
    <name type="synonym">Heterodera rostochiensis</name>
    <dbReference type="NCBI Taxonomy" id="31243"/>
    <lineage>
        <taxon>Eukaryota</taxon>
        <taxon>Metazoa</taxon>
        <taxon>Ecdysozoa</taxon>
        <taxon>Nematoda</taxon>
        <taxon>Chromadorea</taxon>
        <taxon>Rhabditida</taxon>
        <taxon>Tylenchina</taxon>
        <taxon>Tylenchomorpha</taxon>
        <taxon>Tylenchoidea</taxon>
        <taxon>Heteroderidae</taxon>
        <taxon>Heteroderinae</taxon>
        <taxon>Globodera</taxon>
    </lineage>
</organism>